<dbReference type="EMBL" id="JACGCI010000184">
    <property type="protein sequence ID" value="KAF6742434.1"/>
    <property type="molecule type" value="Genomic_DNA"/>
</dbReference>
<feature type="region of interest" description="Disordered" evidence="1">
    <location>
        <begin position="598"/>
        <end position="667"/>
    </location>
</feature>
<gene>
    <name evidence="2" type="ORF">DFP72DRAFT_860513</name>
</gene>
<name>A0A8H6H8K8_9AGAR</name>
<reference evidence="2 3" key="1">
    <citation type="submission" date="2020-07" db="EMBL/GenBank/DDBJ databases">
        <title>Comparative genomics of pyrophilous fungi reveals a link between fire events and developmental genes.</title>
        <authorList>
            <consortium name="DOE Joint Genome Institute"/>
            <person name="Steindorff A.S."/>
            <person name="Carver A."/>
            <person name="Calhoun S."/>
            <person name="Stillman K."/>
            <person name="Liu H."/>
            <person name="Lipzen A."/>
            <person name="Pangilinan J."/>
            <person name="Labutti K."/>
            <person name="Bruns T.D."/>
            <person name="Grigoriev I.V."/>
        </authorList>
    </citation>
    <scope>NUCLEOTIDE SEQUENCE [LARGE SCALE GENOMIC DNA]</scope>
    <source>
        <strain evidence="2 3">CBS 144469</strain>
    </source>
</reference>
<evidence type="ECO:0000313" key="2">
    <source>
        <dbReference type="EMBL" id="KAF6742434.1"/>
    </source>
</evidence>
<feature type="compositionally biased region" description="Low complexity" evidence="1">
    <location>
        <begin position="296"/>
        <end position="310"/>
    </location>
</feature>
<protein>
    <submittedName>
        <fullName evidence="2">Uncharacterized protein</fullName>
    </submittedName>
</protein>
<evidence type="ECO:0000256" key="1">
    <source>
        <dbReference type="SAM" id="MobiDB-lite"/>
    </source>
</evidence>
<dbReference type="OrthoDB" id="3113590at2759"/>
<feature type="region of interest" description="Disordered" evidence="1">
    <location>
        <begin position="82"/>
        <end position="105"/>
    </location>
</feature>
<proteinExistence type="predicted"/>
<accession>A0A8H6H8K8</accession>
<sequence length="667" mass="74260">MDSDRVAWTRFRSIRVWSSRYVWYTKEDGWVIRTMETGQGTELRGEARRFRGLDRVVERENRTRGTSQVESSHRRFGIYDDYKRHKRNNHKPPSNAERETEDRVGTKGVLNTRGSWFSEGEVLPFLEASFSGPFYEAPGVTRTLLEVTEMSRLRDSRYLGLAPLVPSVIVLVSGCTRRSLAFEGRERLVTGFRSYPEGRARCGGTRRHEEEPESRSEANTREISRLRLRSYHLPHTLNLDCPQSVCMVASRLILRSMARCQCSGHRIDSSDVREGEYDSGPGSRASTSIPSARLHPSSLAPTSPRTTSRSTEIILKRSSTPFFKGMDNAQIAAKLVELKYLYKVEVFIIHGEGSPYWLGNPSLGIKCSKLQSMLAILAKCTKPGETPLVDPSSEGKMLPGDMAVSTWRDGKSGASGGAGASRGTKRPLTPAVGSAAQNWRTPTQGPPNFYGVMRRTRELISTGDAESDGPEARILGGVMAIRTQMFGLESQIDVMQELWVGLGQQHDAKVEDLRNHLKDYEPLAPRIAPAHTVLPDDRSHVSRSAVAPTRRHELAEDRVVVNLRGTTRGSSSQGASCTPFSHHQGPWYSRRVAVEVPVASSSRDKGKARANPVRSTRAKKTWAEEVEAEDVRMVVSEGDVSEENEEDEIESGDESDLSELPKGYRSD</sequence>
<comment type="caution">
    <text evidence="2">The sequence shown here is derived from an EMBL/GenBank/DDBJ whole genome shotgun (WGS) entry which is preliminary data.</text>
</comment>
<dbReference type="Proteomes" id="UP000521943">
    <property type="component" value="Unassembled WGS sequence"/>
</dbReference>
<feature type="region of interest" description="Disordered" evidence="1">
    <location>
        <begin position="271"/>
        <end position="310"/>
    </location>
</feature>
<evidence type="ECO:0000313" key="3">
    <source>
        <dbReference type="Proteomes" id="UP000521943"/>
    </source>
</evidence>
<feature type="compositionally biased region" description="Basic and acidic residues" evidence="1">
    <location>
        <begin position="96"/>
        <end position="105"/>
    </location>
</feature>
<feature type="region of interest" description="Disordered" evidence="1">
    <location>
        <begin position="409"/>
        <end position="450"/>
    </location>
</feature>
<dbReference type="AlphaFoldDB" id="A0A8H6H8K8"/>
<feature type="region of interest" description="Disordered" evidence="1">
    <location>
        <begin position="200"/>
        <end position="221"/>
    </location>
</feature>
<organism evidence="2 3">
    <name type="scientific">Ephemerocybe angulata</name>
    <dbReference type="NCBI Taxonomy" id="980116"/>
    <lineage>
        <taxon>Eukaryota</taxon>
        <taxon>Fungi</taxon>
        <taxon>Dikarya</taxon>
        <taxon>Basidiomycota</taxon>
        <taxon>Agaricomycotina</taxon>
        <taxon>Agaricomycetes</taxon>
        <taxon>Agaricomycetidae</taxon>
        <taxon>Agaricales</taxon>
        <taxon>Agaricineae</taxon>
        <taxon>Psathyrellaceae</taxon>
        <taxon>Ephemerocybe</taxon>
    </lineage>
</organism>
<keyword evidence="3" id="KW-1185">Reference proteome</keyword>
<feature type="compositionally biased region" description="Acidic residues" evidence="1">
    <location>
        <begin position="639"/>
        <end position="657"/>
    </location>
</feature>